<name>A0A8H5F3H4_9AGAR</name>
<keyword evidence="2" id="KW-1185">Reference proteome</keyword>
<dbReference type="EMBL" id="JAACJJ010000028">
    <property type="protein sequence ID" value="KAF5322420.1"/>
    <property type="molecule type" value="Genomic_DNA"/>
</dbReference>
<reference evidence="1 2" key="1">
    <citation type="journal article" date="2020" name="ISME J.">
        <title>Uncovering the hidden diversity of litter-decomposition mechanisms in mushroom-forming fungi.</title>
        <authorList>
            <person name="Floudas D."/>
            <person name="Bentzer J."/>
            <person name="Ahren D."/>
            <person name="Johansson T."/>
            <person name="Persson P."/>
            <person name="Tunlid A."/>
        </authorList>
    </citation>
    <scope>NUCLEOTIDE SEQUENCE [LARGE SCALE GENOMIC DNA]</scope>
    <source>
        <strain evidence="1 2">CBS 101986</strain>
    </source>
</reference>
<dbReference type="OrthoDB" id="2744543at2759"/>
<protein>
    <submittedName>
        <fullName evidence="1">Uncharacterized protein</fullName>
    </submittedName>
</protein>
<dbReference type="AlphaFoldDB" id="A0A8H5F3H4"/>
<gene>
    <name evidence="1" type="ORF">D9619_000665</name>
</gene>
<comment type="caution">
    <text evidence="1">The sequence shown here is derived from an EMBL/GenBank/DDBJ whole genome shotgun (WGS) entry which is preliminary data.</text>
</comment>
<sequence>MPLTSHADFEKKAHPYTLLTDDPIIVNPLDLSNIWRASKTWVRAFENDPCSEYLGDGMQRGVWDLRLRYSTVMLLWYKNQIMFTAENGAAVNIEWSPLPIKTEIPLRQTQRQIGDSSLASC</sequence>
<proteinExistence type="predicted"/>
<accession>A0A8H5F3H4</accession>
<organism evidence="1 2">
    <name type="scientific">Psilocybe cf. subviscida</name>
    <dbReference type="NCBI Taxonomy" id="2480587"/>
    <lineage>
        <taxon>Eukaryota</taxon>
        <taxon>Fungi</taxon>
        <taxon>Dikarya</taxon>
        <taxon>Basidiomycota</taxon>
        <taxon>Agaricomycotina</taxon>
        <taxon>Agaricomycetes</taxon>
        <taxon>Agaricomycetidae</taxon>
        <taxon>Agaricales</taxon>
        <taxon>Agaricineae</taxon>
        <taxon>Strophariaceae</taxon>
        <taxon>Psilocybe</taxon>
    </lineage>
</organism>
<evidence type="ECO:0000313" key="2">
    <source>
        <dbReference type="Proteomes" id="UP000567179"/>
    </source>
</evidence>
<evidence type="ECO:0000313" key="1">
    <source>
        <dbReference type="EMBL" id="KAF5322420.1"/>
    </source>
</evidence>
<dbReference type="Proteomes" id="UP000567179">
    <property type="component" value="Unassembled WGS sequence"/>
</dbReference>